<gene>
    <name evidence="10" type="ORF">IE077_002922</name>
</gene>
<feature type="domain" description="EF-hand" evidence="9">
    <location>
        <begin position="171"/>
        <end position="206"/>
    </location>
</feature>
<sequence>MVSCTVLSHPLRHLRKLANISKQGIGSTCFVSLSTLSCGGNKFCPFFIRNDFRLNVIKKHSQCFPCTNTLSEPLKLAVYNFHAISSRRRGSSKRSDEENASTKGETALSGILSTVADSYWAKTVDHLYDSAIVDEWKSNFANLQQYDHEVWVWMNVIIISMKYVKCFAFFADLLEWRRAFDVIDRDDDGFISQADLQKTPTFSLDKSRLLKINVHSRYISIEYDRDQNNLIDFGEFVEAMFNVDIKTLKDNFEGFDSVDIQLEFEKHAETNPVTSLKTLSLEHLKEMMKEFQFTCVTKTDAKRLFDCMDTNKDGNIDFEDFKTSLQPDFACKRACESIFCTALWLTLVAFQVEGMDAAEFKECATLVYTNRESSAAIVESNRETCRYGSGRRAFLLDVGRKGLAHPILREAAPDLLQKFACRPMFDCKIIVTGFGLRWDDAITLAPPGANCPPEQNMTATKQNIRAAFELNVTTSLLADYHAQQIGTYTFLPVFELGTLESGEYNICYAVRVSTSLFTCDFNQDMCSFKKYKNNNYADLNWERRQRNSTQETDLYTNALNNGNYYLFMESPQFLPGASATVIGPLTIFPLGYNCVQLSFNMHAGGKNSLRLYLHYIDQNIQVGGNWGSPSWVSVGNNENEWRVAKFEFKSDGKRPAQLVIEALSGDSEKGDVAVDDISIMAGHCSDNRRERLMNNQFVCGEVRLISGDWNVDKSWYVEGALSCAGRGYNLEQVITDWVPCCVPTFGNYTLVLLDQFGDGWADSQLEFRFFDETMRIGKDFNSLHGTIKKYTITIGNIAIRNIRGTESYISFEVAVHKRGVYVWCAATEDGSDHPSLNLIKKYGIRSPRATSKISETISYNISSYTVQSRILKPNILYALHCIIEDLPGVALSNNEKIKTTQFNEGYLNGRTTALVSTDSTAPQLHIVAVNSTRRSIRVMISVQEESKIWCYPSRSEGLNRIAIGKIKSAGTILAVHDIKQMVRIHTLELEGLQPDTNYTVFCYAEDFAFPQPNGFSLEEVQKLQKTLRTKSADPHVTIDSHRVFANGFVVSVKVDVPGKVWCGAAQFGTRFPTREDVKNAGAQTYVDDITKIHDIVILGVEQNTRYTLYCVAESRNGNAVTGKGEMREKSVEVTSYGEFCKIPKEPEEIQTGQATPFDPITATEEFFVRDFMISQYELALEGVYRVTLFHNKTEILQYYDKNGPFPRRYARVRAGSCENGKGYYKQFKVGPLNAEKNTGMVYELLGVPIQTRCGGYAPQGVFGRRLGDTQVEESFSEILEKSFGYPFNSEKCRSYNSTKCLILGPVFYEQYKESQRVWIGLKTPDQEQLPFYFIVKENANNSIGILEQIHIPTLLYSHEVQGFWYNGQTFRMLDDLVKAFKKRKLNLLSPSILSTMRKLQRKNVEGYKRSLGPSLSGPHANGRRGLEYRVAPEHVEPQGKRFYAIASPSGDTYTISYAGWEFTVTNDRDLSLRLWNIKFKGKRMAFEAGLMEAFAHYSVADRDWYFMDSWYGGLGSAARRLHRGIECARTGILLFWDKSLCVFEQDLARPLRAHWKSGQLRDGAPHLALVLRQMLTVSNYDYVSDYVFQLNGVFEGSISFTGELYAGVEVPWFSARQRSYGTQISSSMRMGALHNHMAIWKIDYDVQGEESNSILWNEVISDPKRFGAHMIKQWFAESEEQATLIFNGTRALKYFVVNENRTSYGNVAGFEIKSLQNIAVQQPRFEAYSGPVSWTKYSIFSTVRKDSELDASLPRDNKYADAPAVDVDNYIQDMENIRHQDIVTWVTSGMWHIPVVEDMPLTTSIGNTLGFRSKPSNFFTEDPSMDLHNSMSGDVHDPGVCAILRSNIDNAIEL</sequence>
<proteinExistence type="inferred from homology"/>
<keyword evidence="5 7" id="KW-0560">Oxidoreductase</keyword>
<keyword evidence="2 7" id="KW-0479">Metal-binding</keyword>
<dbReference type="PROSITE" id="PS01164">
    <property type="entry name" value="COPPER_AMINE_OXID_1"/>
    <property type="match status" value="1"/>
</dbReference>
<protein>
    <recommendedName>
        <fullName evidence="7">Amine oxidase</fullName>
        <ecNumber evidence="7">1.4.3.-</ecNumber>
    </recommendedName>
</protein>
<dbReference type="InterPro" id="IPR013320">
    <property type="entry name" value="ConA-like_dom_sf"/>
</dbReference>
<keyword evidence="3 7" id="KW-0801">TPQ</keyword>
<dbReference type="Gene3D" id="3.10.450.40">
    <property type="match status" value="1"/>
</dbReference>
<evidence type="ECO:0000256" key="2">
    <source>
        <dbReference type="ARBA" id="ARBA00022723"/>
    </source>
</evidence>
<organism evidence="10 11">
    <name type="scientific">Cardiosporidium cionae</name>
    <dbReference type="NCBI Taxonomy" id="476202"/>
    <lineage>
        <taxon>Eukaryota</taxon>
        <taxon>Sar</taxon>
        <taxon>Alveolata</taxon>
        <taxon>Apicomplexa</taxon>
        <taxon>Aconoidasida</taxon>
        <taxon>Nephromycida</taxon>
        <taxon>Cardiosporidium</taxon>
    </lineage>
</organism>
<feature type="domain" description="EF-hand" evidence="9">
    <location>
        <begin position="296"/>
        <end position="331"/>
    </location>
</feature>
<comment type="PTM">
    <text evidence="7">Topaquinone (TPQ) is generated by copper-dependent autoxidation of a specific tyrosyl residue.</text>
</comment>
<evidence type="ECO:0000256" key="5">
    <source>
        <dbReference type="ARBA" id="ARBA00023002"/>
    </source>
</evidence>
<dbReference type="SUPFAM" id="SSF54416">
    <property type="entry name" value="Amine oxidase N-terminal region"/>
    <property type="match status" value="1"/>
</dbReference>
<dbReference type="Pfam" id="PF00629">
    <property type="entry name" value="MAM"/>
    <property type="match status" value="1"/>
</dbReference>
<evidence type="ECO:0000256" key="6">
    <source>
        <dbReference type="ARBA" id="ARBA00023008"/>
    </source>
</evidence>
<dbReference type="CDD" id="cd00051">
    <property type="entry name" value="EFh"/>
    <property type="match status" value="1"/>
</dbReference>
<dbReference type="PROSITE" id="PS50060">
    <property type="entry name" value="MAM_2"/>
    <property type="match status" value="1"/>
</dbReference>
<dbReference type="InterPro" id="IPR000998">
    <property type="entry name" value="MAM_dom"/>
</dbReference>
<dbReference type="InterPro" id="IPR011992">
    <property type="entry name" value="EF-hand-dom_pair"/>
</dbReference>
<feature type="domain" description="MAM" evidence="8">
    <location>
        <begin position="517"/>
        <end position="686"/>
    </location>
</feature>
<evidence type="ECO:0000256" key="4">
    <source>
        <dbReference type="ARBA" id="ARBA00022837"/>
    </source>
</evidence>
<evidence type="ECO:0000259" key="9">
    <source>
        <dbReference type="PROSITE" id="PS50222"/>
    </source>
</evidence>
<evidence type="ECO:0000259" key="8">
    <source>
        <dbReference type="PROSITE" id="PS50060"/>
    </source>
</evidence>
<dbReference type="PROSITE" id="PS01165">
    <property type="entry name" value="COPPER_AMINE_OXID_2"/>
    <property type="match status" value="1"/>
</dbReference>
<dbReference type="InterPro" id="IPR016182">
    <property type="entry name" value="Cu_amine_oxidase_N-reg"/>
</dbReference>
<keyword evidence="11" id="KW-1185">Reference proteome</keyword>
<dbReference type="PANTHER" id="PTHR10638:SF20">
    <property type="entry name" value="AMINE OXIDASE"/>
    <property type="match status" value="1"/>
</dbReference>
<evidence type="ECO:0000313" key="10">
    <source>
        <dbReference type="EMBL" id="KAF8817906.1"/>
    </source>
</evidence>
<dbReference type="EC" id="1.4.3.-" evidence="7"/>
<accession>A0ABQ7J470</accession>
<dbReference type="InterPro" id="IPR018247">
    <property type="entry name" value="EF_Hand_1_Ca_BS"/>
</dbReference>
<dbReference type="CDD" id="cd06263">
    <property type="entry name" value="MAM"/>
    <property type="match status" value="1"/>
</dbReference>
<dbReference type="PRINTS" id="PR00766">
    <property type="entry name" value="CUDAOXIDASE"/>
</dbReference>
<dbReference type="Gene3D" id="2.70.98.20">
    <property type="entry name" value="Copper amine oxidase, catalytic domain"/>
    <property type="match status" value="1"/>
</dbReference>
<keyword evidence="6 7" id="KW-0186">Copper</keyword>
<dbReference type="Gene3D" id="1.10.238.10">
    <property type="entry name" value="EF-hand"/>
    <property type="match status" value="2"/>
</dbReference>
<evidence type="ECO:0000256" key="7">
    <source>
        <dbReference type="RuleBase" id="RU000672"/>
    </source>
</evidence>
<dbReference type="PANTHER" id="PTHR10638">
    <property type="entry name" value="COPPER AMINE OXIDASE"/>
    <property type="match status" value="1"/>
</dbReference>
<dbReference type="InterPro" id="IPR002048">
    <property type="entry name" value="EF_hand_dom"/>
</dbReference>
<dbReference type="SMART" id="SM00137">
    <property type="entry name" value="MAM"/>
    <property type="match status" value="1"/>
</dbReference>
<keyword evidence="4" id="KW-0106">Calcium</keyword>
<dbReference type="SUPFAM" id="SSF49899">
    <property type="entry name" value="Concanavalin A-like lectins/glucanases"/>
    <property type="match status" value="1"/>
</dbReference>
<dbReference type="Pfam" id="PF01179">
    <property type="entry name" value="Cu_amine_oxid"/>
    <property type="match status" value="1"/>
</dbReference>
<dbReference type="InterPro" id="IPR049947">
    <property type="entry name" value="Cu_Am_Ox_Cu-bd"/>
</dbReference>
<dbReference type="Gene3D" id="2.60.120.200">
    <property type="match status" value="1"/>
</dbReference>
<dbReference type="EMBL" id="JADAQX010001241">
    <property type="protein sequence ID" value="KAF8817906.1"/>
    <property type="molecule type" value="Genomic_DNA"/>
</dbReference>
<feature type="domain" description="EF-hand" evidence="9">
    <location>
        <begin position="222"/>
        <end position="246"/>
    </location>
</feature>
<evidence type="ECO:0000313" key="11">
    <source>
        <dbReference type="Proteomes" id="UP000823046"/>
    </source>
</evidence>
<dbReference type="SUPFAM" id="SSF49998">
    <property type="entry name" value="Amine oxidase catalytic domain"/>
    <property type="match status" value="1"/>
</dbReference>
<dbReference type="InterPro" id="IPR036460">
    <property type="entry name" value="Cu_amine_oxidase_C_sf"/>
</dbReference>
<dbReference type="Pfam" id="PF13202">
    <property type="entry name" value="EF-hand_5"/>
    <property type="match status" value="2"/>
</dbReference>
<dbReference type="InterPro" id="IPR015798">
    <property type="entry name" value="Cu_amine_oxidase_C"/>
</dbReference>
<dbReference type="PROSITE" id="PS00018">
    <property type="entry name" value="EF_HAND_1"/>
    <property type="match status" value="3"/>
</dbReference>
<comment type="cofactor">
    <cofactor evidence="7">
        <name>Cu cation</name>
        <dbReference type="ChEBI" id="CHEBI:23378"/>
    </cofactor>
    <text evidence="7">Contains 1 topaquinone per subunit.</text>
</comment>
<name>A0ABQ7J470_9APIC</name>
<dbReference type="Proteomes" id="UP000823046">
    <property type="component" value="Unassembled WGS sequence"/>
</dbReference>
<comment type="similarity">
    <text evidence="1 7">Belongs to the copper/topaquinone oxidase family.</text>
</comment>
<dbReference type="InterPro" id="IPR000269">
    <property type="entry name" value="Cu_amine_oxidase"/>
</dbReference>
<dbReference type="InterPro" id="IPR049948">
    <property type="entry name" value="Cu_Am_ox_TPQ-bd"/>
</dbReference>
<dbReference type="SUPFAM" id="SSF47473">
    <property type="entry name" value="EF-hand"/>
    <property type="match status" value="1"/>
</dbReference>
<dbReference type="PROSITE" id="PS50222">
    <property type="entry name" value="EF_HAND_2"/>
    <property type="match status" value="3"/>
</dbReference>
<dbReference type="SMART" id="SM00054">
    <property type="entry name" value="EFh"/>
    <property type="match status" value="3"/>
</dbReference>
<evidence type="ECO:0000256" key="3">
    <source>
        <dbReference type="ARBA" id="ARBA00022772"/>
    </source>
</evidence>
<reference evidence="10 11" key="1">
    <citation type="journal article" date="2020" name="bioRxiv">
        <title>Metabolic contributions of an alphaproteobacterial endosymbiont in the apicomplexan Cardiosporidium cionae.</title>
        <authorList>
            <person name="Hunter E.S."/>
            <person name="Paight C.J."/>
            <person name="Lane C.E."/>
        </authorList>
    </citation>
    <scope>NUCLEOTIDE SEQUENCE [LARGE SCALE GENOMIC DNA]</scope>
    <source>
        <strain evidence="10">ESH_2018</strain>
    </source>
</reference>
<evidence type="ECO:0000256" key="1">
    <source>
        <dbReference type="ARBA" id="ARBA00007983"/>
    </source>
</evidence>
<comment type="caution">
    <text evidence="10">The sequence shown here is derived from an EMBL/GenBank/DDBJ whole genome shotgun (WGS) entry which is preliminary data.</text>
</comment>